<dbReference type="EMBL" id="CAKLBY020000065">
    <property type="protein sequence ID" value="CAK7922412.1"/>
    <property type="molecule type" value="Genomic_DNA"/>
</dbReference>
<dbReference type="Proteomes" id="UP001162060">
    <property type="component" value="Unassembled WGS sequence"/>
</dbReference>
<sequence>MEVEESTSGLEVSTTLNSGNVEDGVVGLPNKTLRREEERDRESVATVRGPAYDESSSSELDKAGVGLRALPLPFRTPGPGRAGVLA</sequence>
<organism evidence="2 3">
    <name type="scientific">Peronospora matthiolae</name>
    <dbReference type="NCBI Taxonomy" id="2874970"/>
    <lineage>
        <taxon>Eukaryota</taxon>
        <taxon>Sar</taxon>
        <taxon>Stramenopiles</taxon>
        <taxon>Oomycota</taxon>
        <taxon>Peronosporomycetes</taxon>
        <taxon>Peronosporales</taxon>
        <taxon>Peronosporaceae</taxon>
        <taxon>Peronospora</taxon>
    </lineage>
</organism>
<feature type="region of interest" description="Disordered" evidence="1">
    <location>
        <begin position="1"/>
        <end position="62"/>
    </location>
</feature>
<evidence type="ECO:0000313" key="2">
    <source>
        <dbReference type="EMBL" id="CAK7922412.1"/>
    </source>
</evidence>
<feature type="compositionally biased region" description="Basic and acidic residues" evidence="1">
    <location>
        <begin position="33"/>
        <end position="43"/>
    </location>
</feature>
<proteinExistence type="predicted"/>
<feature type="compositionally biased region" description="Polar residues" evidence="1">
    <location>
        <begin position="1"/>
        <end position="20"/>
    </location>
</feature>
<gene>
    <name evidence="2" type="ORF">PM001_LOCUS7614</name>
</gene>
<dbReference type="AlphaFoldDB" id="A0AAV1TJ11"/>
<accession>A0AAV1TJ11</accession>
<evidence type="ECO:0000256" key="1">
    <source>
        <dbReference type="SAM" id="MobiDB-lite"/>
    </source>
</evidence>
<comment type="caution">
    <text evidence="2">The sequence shown here is derived from an EMBL/GenBank/DDBJ whole genome shotgun (WGS) entry which is preliminary data.</text>
</comment>
<evidence type="ECO:0000313" key="3">
    <source>
        <dbReference type="Proteomes" id="UP001162060"/>
    </source>
</evidence>
<reference evidence="2" key="1">
    <citation type="submission" date="2024-01" db="EMBL/GenBank/DDBJ databases">
        <authorList>
            <person name="Webb A."/>
        </authorList>
    </citation>
    <scope>NUCLEOTIDE SEQUENCE</scope>
    <source>
        <strain evidence="2">Pm1</strain>
    </source>
</reference>
<protein>
    <submittedName>
        <fullName evidence="2">Uncharacterized protein</fullName>
    </submittedName>
</protein>
<name>A0AAV1TJ11_9STRA</name>